<proteinExistence type="predicted"/>
<sequence length="127" mass="13564">MEPVDSSAALQALADTDRSTVASLQGYWVPQLSSKRAGMVIDGTTWDDDMVLDHVRSMAGSYPDVLLLNSSDYSSFRTGGLWVLVEGQGFTTSDAANAWCDQQGIGADDCFAKRIAQDGPDGNTAPR</sequence>
<dbReference type="RefSeq" id="WP_345644308.1">
    <property type="nucleotide sequence ID" value="NZ_BAABLY010000025.1"/>
</dbReference>
<dbReference type="EMBL" id="JBEDNP010000010">
    <property type="protein sequence ID" value="MEQ3540669.1"/>
    <property type="molecule type" value="Genomic_DNA"/>
</dbReference>
<evidence type="ECO:0000313" key="1">
    <source>
        <dbReference type="EMBL" id="MEQ3540669.1"/>
    </source>
</evidence>
<accession>A0ABV1JXH0</accession>
<organism evidence="1 2">
    <name type="scientific">Pseudonocardia tropica</name>
    <dbReference type="NCBI Taxonomy" id="681289"/>
    <lineage>
        <taxon>Bacteria</taxon>
        <taxon>Bacillati</taxon>
        <taxon>Actinomycetota</taxon>
        <taxon>Actinomycetes</taxon>
        <taxon>Pseudonocardiales</taxon>
        <taxon>Pseudonocardiaceae</taxon>
        <taxon>Pseudonocardia</taxon>
    </lineage>
</organism>
<protein>
    <submittedName>
        <fullName evidence="1">Uncharacterized protein</fullName>
    </submittedName>
</protein>
<reference evidence="1 2" key="1">
    <citation type="submission" date="2024-03" db="EMBL/GenBank/DDBJ databases">
        <title>Draft genome sequence of Pseudonocardia tropica JCM 19149.</title>
        <authorList>
            <person name="Butdee W."/>
            <person name="Duangmal K."/>
        </authorList>
    </citation>
    <scope>NUCLEOTIDE SEQUENCE [LARGE SCALE GENOMIC DNA]</scope>
    <source>
        <strain evidence="1 2">JCM 19149</strain>
    </source>
</reference>
<evidence type="ECO:0000313" key="2">
    <source>
        <dbReference type="Proteomes" id="UP001464923"/>
    </source>
</evidence>
<keyword evidence="2" id="KW-1185">Reference proteome</keyword>
<comment type="caution">
    <text evidence="1">The sequence shown here is derived from an EMBL/GenBank/DDBJ whole genome shotgun (WGS) entry which is preliminary data.</text>
</comment>
<gene>
    <name evidence="1" type="ORF">WHI96_17800</name>
</gene>
<dbReference type="Proteomes" id="UP001464923">
    <property type="component" value="Unassembled WGS sequence"/>
</dbReference>
<name>A0ABV1JXH0_9PSEU</name>